<name>A0ABX9AFN8_9CAUD</name>
<accession>A0ABX9AFN8</accession>
<sequence>MCRSHAYGHNLSDALNPSYKPHYEAFFFSKVIVYLTPF</sequence>
<evidence type="ECO:0000313" key="2">
    <source>
        <dbReference type="Proteomes" id="UP000828739"/>
    </source>
</evidence>
<keyword evidence="2" id="KW-1185">Reference proteome</keyword>
<evidence type="ECO:0000313" key="1">
    <source>
        <dbReference type="EMBL" id="QZI80640.1"/>
    </source>
</evidence>
<proteinExistence type="predicted"/>
<dbReference type="EMBL" id="MZ234028">
    <property type="protein sequence ID" value="QZI80640.1"/>
    <property type="molecule type" value="Genomic_DNA"/>
</dbReference>
<organism evidence="1 2">
    <name type="scientific">Escherichia phage vB_EcoP-CHD5UKE1</name>
    <dbReference type="NCBI Taxonomy" id="2865805"/>
    <lineage>
        <taxon>Viruses</taxon>
        <taxon>Duplodnaviria</taxon>
        <taxon>Heunggongvirae</taxon>
        <taxon>Uroviricota</taxon>
        <taxon>Caudoviricetes</taxon>
        <taxon>Mktvariviridae</taxon>
        <taxon>Gordonclarkvirinae</taxon>
        <taxon>Kuravirus</taxon>
        <taxon>Kuravirus CHD5UKE1</taxon>
        <taxon>Kuravirus SU10</taxon>
    </lineage>
</organism>
<gene>
    <name evidence="1" type="ORF">CHD5UKE1_144</name>
</gene>
<dbReference type="Proteomes" id="UP000828739">
    <property type="component" value="Segment"/>
</dbReference>
<protein>
    <submittedName>
        <fullName evidence="1">Uncharacterized protein</fullName>
    </submittedName>
</protein>
<reference evidence="1 2" key="1">
    <citation type="submission" date="2021-05" db="EMBL/GenBank/DDBJ databases">
        <title>Naturally bred epsilon2 phages have an improved host range and effectivity in uropathogenic E. coli over their ancestor phages.</title>
        <authorList>
            <person name="Saez D."/>
            <person name="Loose M."/>
            <person name="Mutti M."/>
            <person name="Visram Z."/>
            <person name="Hitzenhammer E."/>
            <person name="Dippel D."/>
            <person name="Tisakova L."/>
            <person name="Schertler S."/>
            <person name="Wittmann J."/>
            <person name="Corsini L."/>
            <person name="Wagenlehner F."/>
        </authorList>
    </citation>
    <scope>NUCLEOTIDE SEQUENCE [LARGE SCALE GENOMIC DNA]</scope>
</reference>